<sequence length="163" mass="18849">MENKKRSLWERLTGSVSMEEEEESENLKRGSAGSHKGDKKERKNNSNWIEEENEEAELAVDVYQTPTDIIVQTFVAGVKPEDLELSIARDIITIIGKREENRNIDEGNYFNKELYWGKFSRTISLPKEVEPEEVEATEKHGLLTIRLQKVDKEKTNNVKVRSI</sequence>
<dbReference type="EMBL" id="LBTA01000027">
    <property type="protein sequence ID" value="KKQ32147.1"/>
    <property type="molecule type" value="Genomic_DNA"/>
</dbReference>
<protein>
    <submittedName>
        <fullName evidence="5">Protein containing Heat shock protein Hsp20 protein</fullName>
    </submittedName>
</protein>
<evidence type="ECO:0000313" key="6">
    <source>
        <dbReference type="Proteomes" id="UP000034701"/>
    </source>
</evidence>
<keyword evidence="5" id="KW-0346">Stress response</keyword>
<evidence type="ECO:0000313" key="5">
    <source>
        <dbReference type="EMBL" id="KKQ32147.1"/>
    </source>
</evidence>
<feature type="domain" description="SHSP" evidence="4">
    <location>
        <begin position="51"/>
        <end position="163"/>
    </location>
</feature>
<dbReference type="Gene3D" id="2.60.40.790">
    <property type="match status" value="1"/>
</dbReference>
<feature type="compositionally biased region" description="Basic and acidic residues" evidence="3">
    <location>
        <begin position="35"/>
        <end position="44"/>
    </location>
</feature>
<comment type="caution">
    <text evidence="5">The sequence shown here is derived from an EMBL/GenBank/DDBJ whole genome shotgun (WGS) entry which is preliminary data.</text>
</comment>
<dbReference type="AlphaFoldDB" id="A0A0G0GQ57"/>
<dbReference type="PROSITE" id="PS01031">
    <property type="entry name" value="SHSP"/>
    <property type="match status" value="1"/>
</dbReference>
<dbReference type="CDD" id="cd06464">
    <property type="entry name" value="ACD_sHsps-like"/>
    <property type="match status" value="1"/>
</dbReference>
<comment type="similarity">
    <text evidence="1 2">Belongs to the small heat shock protein (HSP20) family.</text>
</comment>
<dbReference type="InterPro" id="IPR008978">
    <property type="entry name" value="HSP20-like_chaperone"/>
</dbReference>
<gene>
    <name evidence="5" type="ORF">US45_C0027G0005</name>
</gene>
<dbReference type="PANTHER" id="PTHR11527">
    <property type="entry name" value="HEAT-SHOCK PROTEIN 20 FAMILY MEMBER"/>
    <property type="match status" value="1"/>
</dbReference>
<dbReference type="InterPro" id="IPR002068">
    <property type="entry name" value="A-crystallin/Hsp20_dom"/>
</dbReference>
<evidence type="ECO:0000256" key="1">
    <source>
        <dbReference type="PROSITE-ProRule" id="PRU00285"/>
    </source>
</evidence>
<dbReference type="Pfam" id="PF00011">
    <property type="entry name" value="HSP20"/>
    <property type="match status" value="1"/>
</dbReference>
<dbReference type="Proteomes" id="UP000034701">
    <property type="component" value="Unassembled WGS sequence"/>
</dbReference>
<evidence type="ECO:0000256" key="2">
    <source>
        <dbReference type="RuleBase" id="RU003616"/>
    </source>
</evidence>
<proteinExistence type="inferred from homology"/>
<accession>A0A0G0GQ57</accession>
<dbReference type="SUPFAM" id="SSF49764">
    <property type="entry name" value="HSP20-like chaperones"/>
    <property type="match status" value="1"/>
</dbReference>
<reference evidence="5 6" key="1">
    <citation type="journal article" date="2015" name="Nature">
        <title>rRNA introns, odd ribosomes, and small enigmatic genomes across a large radiation of phyla.</title>
        <authorList>
            <person name="Brown C.T."/>
            <person name="Hug L.A."/>
            <person name="Thomas B.C."/>
            <person name="Sharon I."/>
            <person name="Castelle C.J."/>
            <person name="Singh A."/>
            <person name="Wilkins M.J."/>
            <person name="Williams K.H."/>
            <person name="Banfield J.F."/>
        </authorList>
    </citation>
    <scope>NUCLEOTIDE SEQUENCE [LARGE SCALE GENOMIC DNA]</scope>
</reference>
<feature type="region of interest" description="Disordered" evidence="3">
    <location>
        <begin position="1"/>
        <end position="50"/>
    </location>
</feature>
<name>A0A0G0GQ57_9BACT</name>
<dbReference type="InterPro" id="IPR031107">
    <property type="entry name" value="Small_HSP"/>
</dbReference>
<evidence type="ECO:0000259" key="4">
    <source>
        <dbReference type="PROSITE" id="PS01031"/>
    </source>
</evidence>
<organism evidence="5 6">
    <name type="scientific">Candidatus Nomurabacteria bacterium GW2011_GWA1_37_20</name>
    <dbReference type="NCBI Taxonomy" id="1618729"/>
    <lineage>
        <taxon>Bacteria</taxon>
        <taxon>Candidatus Nomuraibacteriota</taxon>
    </lineage>
</organism>
<evidence type="ECO:0000256" key="3">
    <source>
        <dbReference type="SAM" id="MobiDB-lite"/>
    </source>
</evidence>